<dbReference type="EMBL" id="CM055738">
    <property type="protein sequence ID" value="KAJ8005211.1"/>
    <property type="molecule type" value="Genomic_DNA"/>
</dbReference>
<dbReference type="Proteomes" id="UP001157502">
    <property type="component" value="Chromosome 11"/>
</dbReference>
<organism evidence="1 2">
    <name type="scientific">Dallia pectoralis</name>
    <name type="common">Alaska blackfish</name>
    <dbReference type="NCBI Taxonomy" id="75939"/>
    <lineage>
        <taxon>Eukaryota</taxon>
        <taxon>Metazoa</taxon>
        <taxon>Chordata</taxon>
        <taxon>Craniata</taxon>
        <taxon>Vertebrata</taxon>
        <taxon>Euteleostomi</taxon>
        <taxon>Actinopterygii</taxon>
        <taxon>Neopterygii</taxon>
        <taxon>Teleostei</taxon>
        <taxon>Protacanthopterygii</taxon>
        <taxon>Esociformes</taxon>
        <taxon>Umbridae</taxon>
        <taxon>Dallia</taxon>
    </lineage>
</organism>
<evidence type="ECO:0000313" key="2">
    <source>
        <dbReference type="Proteomes" id="UP001157502"/>
    </source>
</evidence>
<comment type="caution">
    <text evidence="1">The sequence shown here is derived from an EMBL/GenBank/DDBJ whole genome shotgun (WGS) entry which is preliminary data.</text>
</comment>
<accession>A0ACC2GNY3</accession>
<proteinExistence type="predicted"/>
<protein>
    <submittedName>
        <fullName evidence="1">Uncharacterized protein</fullName>
    </submittedName>
</protein>
<reference evidence="1" key="1">
    <citation type="submission" date="2021-05" db="EMBL/GenBank/DDBJ databases">
        <authorList>
            <person name="Pan Q."/>
            <person name="Jouanno E."/>
            <person name="Zahm M."/>
            <person name="Klopp C."/>
            <person name="Cabau C."/>
            <person name="Louis A."/>
            <person name="Berthelot C."/>
            <person name="Parey E."/>
            <person name="Roest Crollius H."/>
            <person name="Montfort J."/>
            <person name="Robinson-Rechavi M."/>
            <person name="Bouchez O."/>
            <person name="Lampietro C."/>
            <person name="Lopez Roques C."/>
            <person name="Donnadieu C."/>
            <person name="Postlethwait J."/>
            <person name="Bobe J."/>
            <person name="Dillon D."/>
            <person name="Chandos A."/>
            <person name="von Hippel F."/>
            <person name="Guiguen Y."/>
        </authorList>
    </citation>
    <scope>NUCLEOTIDE SEQUENCE</scope>
    <source>
        <strain evidence="1">YG-Jan2019</strain>
    </source>
</reference>
<gene>
    <name evidence="1" type="ORF">DPEC_G00144280</name>
</gene>
<name>A0ACC2GNY3_DALPE</name>
<keyword evidence="2" id="KW-1185">Reference proteome</keyword>
<evidence type="ECO:0000313" key="1">
    <source>
        <dbReference type="EMBL" id="KAJ8005211.1"/>
    </source>
</evidence>
<sequence>MFVPLPVPFMFQRASPPDLSAWRLKSPSAPRTDSASVSPGLPSRQAGNIHGNLSILQRSIPGPLEAERERG</sequence>